<dbReference type="AlphaFoldDB" id="A0A6I6J2C4"/>
<dbReference type="PANTHER" id="PTHR11552">
    <property type="entry name" value="GLUCOSE-METHANOL-CHOLINE GMC OXIDOREDUCTASE"/>
    <property type="match status" value="1"/>
</dbReference>
<evidence type="ECO:0000313" key="9">
    <source>
        <dbReference type="EMBL" id="QGX98918.1"/>
    </source>
</evidence>
<dbReference type="KEGG" id="rom:EI983_11800"/>
<comment type="cofactor">
    <cofactor evidence="1 5">
        <name>FAD</name>
        <dbReference type="ChEBI" id="CHEBI:57692"/>
    </cofactor>
</comment>
<evidence type="ECO:0000256" key="2">
    <source>
        <dbReference type="ARBA" id="ARBA00010790"/>
    </source>
</evidence>
<dbReference type="NCBIfam" id="NF002550">
    <property type="entry name" value="PRK02106.1"/>
    <property type="match status" value="1"/>
</dbReference>
<protein>
    <submittedName>
        <fullName evidence="9">Choline dehydrogenase</fullName>
        <ecNumber evidence="9">1.1.99.1</ecNumber>
    </submittedName>
</protein>
<dbReference type="EC" id="1.1.99.1" evidence="9"/>
<keyword evidence="9" id="KW-0560">Oxidoreductase</keyword>
<dbReference type="PANTHER" id="PTHR11552:SF147">
    <property type="entry name" value="CHOLINE DEHYDROGENASE, MITOCHONDRIAL"/>
    <property type="match status" value="1"/>
</dbReference>
<proteinExistence type="inferred from homology"/>
<dbReference type="PROSITE" id="PS00624">
    <property type="entry name" value="GMC_OXRED_2"/>
    <property type="match status" value="1"/>
</dbReference>
<dbReference type="GO" id="GO:0008812">
    <property type="term" value="F:choline dehydrogenase activity"/>
    <property type="evidence" value="ECO:0007669"/>
    <property type="project" value="UniProtKB-EC"/>
</dbReference>
<reference evidence="10" key="1">
    <citation type="submission" date="2018-12" db="EMBL/GenBank/DDBJ databases">
        <title>Complete genome sequence of Roseovarius sp. MME-070.</title>
        <authorList>
            <person name="Nam Y.-D."/>
            <person name="Kang J."/>
            <person name="Chung W.-H."/>
            <person name="Park Y.S."/>
        </authorList>
    </citation>
    <scope>NUCLEOTIDE SEQUENCE [LARGE SCALE GENOMIC DNA]</scope>
    <source>
        <strain evidence="10">MME-070</strain>
    </source>
</reference>
<feature type="binding site" evidence="5">
    <location>
        <begin position="91"/>
        <end position="94"/>
    </location>
    <ligand>
        <name>FAD</name>
        <dbReference type="ChEBI" id="CHEBI:57692"/>
    </ligand>
</feature>
<dbReference type="InterPro" id="IPR000172">
    <property type="entry name" value="GMC_OxRdtase_N"/>
</dbReference>
<evidence type="ECO:0000256" key="6">
    <source>
        <dbReference type="RuleBase" id="RU003968"/>
    </source>
</evidence>
<dbReference type="Pfam" id="PF05199">
    <property type="entry name" value="GMC_oxred_C"/>
    <property type="match status" value="1"/>
</dbReference>
<sequence>MEQFDYIIIGAGSAGCTLANRLGEDRAKRILIVEAGPMDRNLLIHVPAGVYKAWREPKFNWNYDTEPEPELLNQQVFMPRGKVLGGSSSINSMVYMRGHPLDFDGWEQECGLPGWGYAHCLPYFKAGESYNRGGDAWRGGEGPLGTCKGDYENPLYDAFVQAGEEAGQGYTDDLNGYQPEGVARLDATKRDGRRCSAAVAHLRPALARGNVSLITRAMVERIDIAQGRAQGITYRHRGALHQARASGEVILSGGALNSPHLLMLSGIGPAAHLKEHGIACLVDAPDVGQNLQDHASIILQFESRKHYPIHTVDRPWNKAMAGLRWVFTRDGIAASNIWEAGGLVRGNDHVAYPNLQYHMGPVGFEYVGNKITLSQAFAIHVDQLRPRSRGELRLRSANPGDKPLMQFNYLSDPHDLKELVEGVHKCRDLVAQGAFDALRGAEMIPGPHVKSDEEIAQWVRGVTTTDFHPSCTCRMGPDDRAVVDGECRVKGVEGLRVVDASVMPRITSANLNAPTQMIAARAADFIAGRPQRAPEYPGFAFEA</sequence>
<dbReference type="EMBL" id="CP034348">
    <property type="protein sequence ID" value="QGX98918.1"/>
    <property type="molecule type" value="Genomic_DNA"/>
</dbReference>
<name>A0A6I6J2C4_9RHOB</name>
<keyword evidence="3 6" id="KW-0285">Flavoprotein</keyword>
<dbReference type="GO" id="GO:0019285">
    <property type="term" value="P:glycine betaine biosynthetic process from choline"/>
    <property type="evidence" value="ECO:0007669"/>
    <property type="project" value="TreeGrafter"/>
</dbReference>
<dbReference type="OrthoDB" id="9785276at2"/>
<evidence type="ECO:0000256" key="3">
    <source>
        <dbReference type="ARBA" id="ARBA00022630"/>
    </source>
</evidence>
<dbReference type="Gene3D" id="3.30.560.10">
    <property type="entry name" value="Glucose Oxidase, domain 3"/>
    <property type="match status" value="1"/>
</dbReference>
<feature type="domain" description="Glucose-methanol-choline oxidoreductase N-terminal" evidence="7">
    <location>
        <begin position="81"/>
        <end position="104"/>
    </location>
</feature>
<evidence type="ECO:0000256" key="1">
    <source>
        <dbReference type="ARBA" id="ARBA00001974"/>
    </source>
</evidence>
<dbReference type="PIRSF" id="PIRSF000137">
    <property type="entry name" value="Alcohol_oxidase"/>
    <property type="match status" value="1"/>
</dbReference>
<evidence type="ECO:0000256" key="5">
    <source>
        <dbReference type="PIRSR" id="PIRSR000137-2"/>
    </source>
</evidence>
<evidence type="ECO:0000256" key="4">
    <source>
        <dbReference type="ARBA" id="ARBA00022827"/>
    </source>
</evidence>
<dbReference type="Gene3D" id="3.50.50.60">
    <property type="entry name" value="FAD/NAD(P)-binding domain"/>
    <property type="match status" value="1"/>
</dbReference>
<feature type="binding site" evidence="5">
    <location>
        <position position="83"/>
    </location>
    <ligand>
        <name>FAD</name>
        <dbReference type="ChEBI" id="CHEBI:57692"/>
    </ligand>
</feature>
<dbReference type="SUPFAM" id="SSF51905">
    <property type="entry name" value="FAD/NAD(P)-binding domain"/>
    <property type="match status" value="1"/>
</dbReference>
<comment type="similarity">
    <text evidence="2 6">Belongs to the GMC oxidoreductase family.</text>
</comment>
<feature type="binding site" evidence="5">
    <location>
        <position position="219"/>
    </location>
    <ligand>
        <name>FAD</name>
        <dbReference type="ChEBI" id="CHEBI:57692"/>
    </ligand>
</feature>
<dbReference type="InterPro" id="IPR012132">
    <property type="entry name" value="GMC_OxRdtase"/>
</dbReference>
<accession>A0A6I6J2C4</accession>
<dbReference type="Pfam" id="PF00732">
    <property type="entry name" value="GMC_oxred_N"/>
    <property type="match status" value="1"/>
</dbReference>
<dbReference type="GO" id="GO:0016020">
    <property type="term" value="C:membrane"/>
    <property type="evidence" value="ECO:0007669"/>
    <property type="project" value="TreeGrafter"/>
</dbReference>
<keyword evidence="4 5" id="KW-0274">FAD</keyword>
<dbReference type="PROSITE" id="PS00623">
    <property type="entry name" value="GMC_OXRED_1"/>
    <property type="match status" value="1"/>
</dbReference>
<dbReference type="Proteomes" id="UP000428330">
    <property type="component" value="Chromosome"/>
</dbReference>
<dbReference type="GO" id="GO:0050660">
    <property type="term" value="F:flavin adenine dinucleotide binding"/>
    <property type="evidence" value="ECO:0007669"/>
    <property type="project" value="InterPro"/>
</dbReference>
<dbReference type="SUPFAM" id="SSF54373">
    <property type="entry name" value="FAD-linked reductases, C-terminal domain"/>
    <property type="match status" value="1"/>
</dbReference>
<organism evidence="9 10">
    <name type="scientific">Roseovarius faecimaris</name>
    <dbReference type="NCBI Taxonomy" id="2494550"/>
    <lineage>
        <taxon>Bacteria</taxon>
        <taxon>Pseudomonadati</taxon>
        <taxon>Pseudomonadota</taxon>
        <taxon>Alphaproteobacteria</taxon>
        <taxon>Rhodobacterales</taxon>
        <taxon>Roseobacteraceae</taxon>
        <taxon>Roseovarius</taxon>
    </lineage>
</organism>
<evidence type="ECO:0000313" key="10">
    <source>
        <dbReference type="Proteomes" id="UP000428330"/>
    </source>
</evidence>
<gene>
    <name evidence="9" type="ORF">EI983_11800</name>
</gene>
<evidence type="ECO:0000259" key="8">
    <source>
        <dbReference type="PROSITE" id="PS00624"/>
    </source>
</evidence>
<evidence type="ECO:0000259" key="7">
    <source>
        <dbReference type="PROSITE" id="PS00623"/>
    </source>
</evidence>
<keyword evidence="10" id="KW-1185">Reference proteome</keyword>
<dbReference type="InterPro" id="IPR036188">
    <property type="entry name" value="FAD/NAD-bd_sf"/>
</dbReference>
<dbReference type="InterPro" id="IPR007867">
    <property type="entry name" value="GMC_OxRtase_C"/>
</dbReference>
<feature type="domain" description="Glucose-methanol-choline oxidoreductase N-terminal" evidence="8">
    <location>
        <begin position="254"/>
        <end position="268"/>
    </location>
</feature>
<dbReference type="RefSeq" id="WP_157707599.1">
    <property type="nucleotide sequence ID" value="NZ_CP034348.1"/>
</dbReference>